<protein>
    <submittedName>
        <fullName evidence="2">Cold shock protein, CspA family</fullName>
    </submittedName>
</protein>
<dbReference type="AlphaFoldDB" id="A0A1M5T896"/>
<evidence type="ECO:0000313" key="3">
    <source>
        <dbReference type="Proteomes" id="UP000184268"/>
    </source>
</evidence>
<evidence type="ECO:0000313" key="2">
    <source>
        <dbReference type="EMBL" id="SHH46959.1"/>
    </source>
</evidence>
<reference evidence="2 3" key="1">
    <citation type="submission" date="2016-11" db="EMBL/GenBank/DDBJ databases">
        <authorList>
            <person name="Jaros S."/>
            <person name="Januszkiewicz K."/>
            <person name="Wedrychowicz H."/>
        </authorList>
    </citation>
    <scope>NUCLEOTIDE SEQUENCE [LARGE SCALE GENOMIC DNA]</scope>
    <source>
        <strain evidence="2 3">DSM 16917</strain>
    </source>
</reference>
<dbReference type="GO" id="GO:0003676">
    <property type="term" value="F:nucleic acid binding"/>
    <property type="evidence" value="ECO:0007669"/>
    <property type="project" value="InterPro"/>
</dbReference>
<gene>
    <name evidence="2" type="ORF">SAMN02745129_2038</name>
</gene>
<evidence type="ECO:0000259" key="1">
    <source>
        <dbReference type="Pfam" id="PF00313"/>
    </source>
</evidence>
<dbReference type="Pfam" id="PF00313">
    <property type="entry name" value="CSD"/>
    <property type="match status" value="1"/>
</dbReference>
<keyword evidence="3" id="KW-1185">Reference proteome</keyword>
<dbReference type="RefSeq" id="WP_073325726.1">
    <property type="nucleotide sequence ID" value="NZ_FQXG01000003.1"/>
</dbReference>
<dbReference type="SUPFAM" id="SSF50249">
    <property type="entry name" value="Nucleic acid-binding proteins"/>
    <property type="match status" value="1"/>
</dbReference>
<name>A0A1M5T896_9GAMM</name>
<sequence>MSAPKTYRFPGTVYYFDDVRGFGFARTNHSDSHVMIHHTVIDMFGHRMLCQGQKIFMDFVVHETDGKPAYRATRVDPEWMDPVEAYDYIAETMKREAKGQPEAETAEP</sequence>
<dbReference type="InterPro" id="IPR002059">
    <property type="entry name" value="CSP_DNA-bd"/>
</dbReference>
<dbReference type="InterPro" id="IPR012340">
    <property type="entry name" value="NA-bd_OB-fold"/>
</dbReference>
<feature type="domain" description="CSD" evidence="1">
    <location>
        <begin position="11"/>
        <end position="68"/>
    </location>
</feature>
<dbReference type="EMBL" id="FQXG01000003">
    <property type="protein sequence ID" value="SHH46959.1"/>
    <property type="molecule type" value="Genomic_DNA"/>
</dbReference>
<accession>A0A1M5T896</accession>
<dbReference type="Gene3D" id="2.40.50.140">
    <property type="entry name" value="Nucleic acid-binding proteins"/>
    <property type="match status" value="1"/>
</dbReference>
<organism evidence="2 3">
    <name type="scientific">Ferrimonas marina</name>
    <dbReference type="NCBI Taxonomy" id="299255"/>
    <lineage>
        <taxon>Bacteria</taxon>
        <taxon>Pseudomonadati</taxon>
        <taxon>Pseudomonadota</taxon>
        <taxon>Gammaproteobacteria</taxon>
        <taxon>Alteromonadales</taxon>
        <taxon>Ferrimonadaceae</taxon>
        <taxon>Ferrimonas</taxon>
    </lineage>
</organism>
<dbReference type="Proteomes" id="UP000184268">
    <property type="component" value="Unassembled WGS sequence"/>
</dbReference>
<proteinExistence type="predicted"/>